<reference evidence="2 3" key="1">
    <citation type="journal article" date="2023" name="Sci. Data">
        <title>Genome assembly of the Korean intertidal mud-creeper Batillaria attramentaria.</title>
        <authorList>
            <person name="Patra A.K."/>
            <person name="Ho P.T."/>
            <person name="Jun S."/>
            <person name="Lee S.J."/>
            <person name="Kim Y."/>
            <person name="Won Y.J."/>
        </authorList>
    </citation>
    <scope>NUCLEOTIDE SEQUENCE [LARGE SCALE GENOMIC DNA]</scope>
    <source>
        <strain evidence="2">Wonlab-2016</strain>
    </source>
</reference>
<dbReference type="AlphaFoldDB" id="A0ABD0JG99"/>
<name>A0ABD0JG99_9CAEN</name>
<dbReference type="EMBL" id="JACVVK020000453">
    <property type="protein sequence ID" value="KAK7473915.1"/>
    <property type="molecule type" value="Genomic_DNA"/>
</dbReference>
<feature type="chain" id="PRO_5044808431" description="Secreted protein" evidence="1">
    <location>
        <begin position="18"/>
        <end position="122"/>
    </location>
</feature>
<organism evidence="2 3">
    <name type="scientific">Batillaria attramentaria</name>
    <dbReference type="NCBI Taxonomy" id="370345"/>
    <lineage>
        <taxon>Eukaryota</taxon>
        <taxon>Metazoa</taxon>
        <taxon>Spiralia</taxon>
        <taxon>Lophotrochozoa</taxon>
        <taxon>Mollusca</taxon>
        <taxon>Gastropoda</taxon>
        <taxon>Caenogastropoda</taxon>
        <taxon>Sorbeoconcha</taxon>
        <taxon>Cerithioidea</taxon>
        <taxon>Batillariidae</taxon>
        <taxon>Batillaria</taxon>
    </lineage>
</organism>
<keyword evidence="3" id="KW-1185">Reference proteome</keyword>
<accession>A0ABD0JG99</accession>
<protein>
    <recommendedName>
        <fullName evidence="4">Secreted protein</fullName>
    </recommendedName>
</protein>
<keyword evidence="1" id="KW-0732">Signal</keyword>
<evidence type="ECO:0000313" key="2">
    <source>
        <dbReference type="EMBL" id="KAK7473915.1"/>
    </source>
</evidence>
<gene>
    <name evidence="2" type="ORF">BaRGS_00034820</name>
</gene>
<evidence type="ECO:0000256" key="1">
    <source>
        <dbReference type="SAM" id="SignalP"/>
    </source>
</evidence>
<evidence type="ECO:0008006" key="4">
    <source>
        <dbReference type="Google" id="ProtNLM"/>
    </source>
</evidence>
<evidence type="ECO:0000313" key="3">
    <source>
        <dbReference type="Proteomes" id="UP001519460"/>
    </source>
</evidence>
<comment type="caution">
    <text evidence="2">The sequence shown here is derived from an EMBL/GenBank/DDBJ whole genome shotgun (WGS) entry which is preliminary data.</text>
</comment>
<sequence length="122" mass="14017">MGFFLTLLTFRKRLVQSFLTFRVLKSSLLLCGEKCQLLEFKDRQTRQDALLHVTEGRVRKKAGRGSAAISPTRFQTGSGFSSKSWMRFRKELGDRDFAVFTACDVKETNVHVLRLPANFRLV</sequence>
<dbReference type="Proteomes" id="UP001519460">
    <property type="component" value="Unassembled WGS sequence"/>
</dbReference>
<feature type="signal peptide" evidence="1">
    <location>
        <begin position="1"/>
        <end position="17"/>
    </location>
</feature>
<proteinExistence type="predicted"/>